<proteinExistence type="predicted"/>
<evidence type="ECO:0000313" key="3">
    <source>
        <dbReference type="EMBL" id="SPD03041.1"/>
    </source>
</evidence>
<gene>
    <name evidence="3" type="ORF">FSB_LOCUS30923</name>
</gene>
<feature type="compositionally biased region" description="Basic and acidic residues" evidence="1">
    <location>
        <begin position="1514"/>
        <end position="1528"/>
    </location>
</feature>
<dbReference type="InterPro" id="IPR026960">
    <property type="entry name" value="RVT-Znf"/>
</dbReference>
<feature type="region of interest" description="Disordered" evidence="1">
    <location>
        <begin position="1025"/>
        <end position="1049"/>
    </location>
</feature>
<dbReference type="GO" id="GO:0003676">
    <property type="term" value="F:nucleic acid binding"/>
    <property type="evidence" value="ECO:0007669"/>
    <property type="project" value="InterPro"/>
</dbReference>
<dbReference type="InterPro" id="IPR043502">
    <property type="entry name" value="DNA/RNA_pol_sf"/>
</dbReference>
<feature type="compositionally biased region" description="Polar residues" evidence="1">
    <location>
        <begin position="842"/>
        <end position="851"/>
    </location>
</feature>
<feature type="region of interest" description="Disordered" evidence="1">
    <location>
        <begin position="1504"/>
        <end position="1528"/>
    </location>
</feature>
<dbReference type="Pfam" id="PF14223">
    <property type="entry name" value="Retrotran_gag_2"/>
    <property type="match status" value="1"/>
</dbReference>
<dbReference type="Pfam" id="PF07727">
    <property type="entry name" value="RVT_2"/>
    <property type="match status" value="2"/>
</dbReference>
<dbReference type="EMBL" id="OIVN01002369">
    <property type="protein sequence ID" value="SPD03041.1"/>
    <property type="molecule type" value="Genomic_DNA"/>
</dbReference>
<dbReference type="SUPFAM" id="SSF56672">
    <property type="entry name" value="DNA/RNA polymerases"/>
    <property type="match status" value="2"/>
</dbReference>
<dbReference type="Gene3D" id="3.30.420.10">
    <property type="entry name" value="Ribonuclease H-like superfamily/Ribonuclease H"/>
    <property type="match status" value="1"/>
</dbReference>
<dbReference type="InterPro" id="IPR013103">
    <property type="entry name" value="RVT_2"/>
</dbReference>
<dbReference type="PROSITE" id="PS50878">
    <property type="entry name" value="RT_POL"/>
    <property type="match status" value="1"/>
</dbReference>
<name>A0A2N9GUK6_FAGSY</name>
<dbReference type="Pfam" id="PF13966">
    <property type="entry name" value="zf-RVT"/>
    <property type="match status" value="1"/>
</dbReference>
<dbReference type="Pfam" id="PF00078">
    <property type="entry name" value="RVT_1"/>
    <property type="match status" value="1"/>
</dbReference>
<organism evidence="3">
    <name type="scientific">Fagus sylvatica</name>
    <name type="common">Beechnut</name>
    <dbReference type="NCBI Taxonomy" id="28930"/>
    <lineage>
        <taxon>Eukaryota</taxon>
        <taxon>Viridiplantae</taxon>
        <taxon>Streptophyta</taxon>
        <taxon>Embryophyta</taxon>
        <taxon>Tracheophyta</taxon>
        <taxon>Spermatophyta</taxon>
        <taxon>Magnoliopsida</taxon>
        <taxon>eudicotyledons</taxon>
        <taxon>Gunneridae</taxon>
        <taxon>Pentapetalae</taxon>
        <taxon>rosids</taxon>
        <taxon>fabids</taxon>
        <taxon>Fagales</taxon>
        <taxon>Fagaceae</taxon>
        <taxon>Fagus</taxon>
    </lineage>
</organism>
<sequence>MGLKLNFHKAYDCLEWEFICRVLMALGFDSAVVNLIKQCLSTVKFTLLLNGTKSSSFTPSRGIRQGDPLSPYLFILCSEVLARLINKEAVEGNIHGAKIAPSSPGITKLMYADDVVLFCGAKIAEVKALMRCVEKFCGWSGLSVNIENSRLFVSKGVHSQFCRQVKNMWGFKKLASDVQYLVALTSPIYVMAAFKLPTGLCSELDAMVRKFWWSPRKDGNRFFSPMAWSDICKPLADGDRSIRLGPIGLMKGKKSNLICLKGLESVKDLLSMGAYCGVGLGNDILVWEDPPGFSVKSAFKEASKEIQPSLVDTVLGKIWKTHLHEHLKLLIWRITAGLLPTKDSIVRFAPSVNQTCVLCEHQNESIMHLFWHCDVARALWFGGGWTIRTNAISISNSLQLVNFLISPPPKFRISGSLHEEFLLLGASIMDQLWKLRNSKIHEGSPVNAEKSLGTVKGLVFEHMGSRLIPQSTPPSYKISVWQVPPSGCLKFNCDAAVGPSFSSIALVARDWRGKVVWFESDSKVCMDCLSNVCTEDPWHISGTLAEIRSLAAIHAEWSFVWVGREANSAPDALAGWCLRNRSWGLFDFYNGPTPFVKASLIPLSVIPTPTHLSVVHHLVTIKLTRENYLLWKAQIVPYLRGQHLFGFLDGSRPAPSPYLSLLSDGSSQPQPNPNHQAWLIQDQMILSALISSLSENILANVVKCTTSRDVWLTLERMFTAHSRARTMTIRYQLSTLKKGDSFIADYFHKFTGLVDTLAAINQPLTKEEQISFLLAGLGSEYESFITTVHLRTELLSVETLYGHLLSHELRMVQAQPKVDLSLAGAHFANRGGSSSCGGRNGQFSNTTQAGHPSSGQRFNRGRNRGRGSSNNGSRPTCQVCGKIGHMALTCYHRFDNSYSSDSNMRALLATPQSPSDEQWYADSGATHHLTTNLANLNVRADEYQGQENIRVGNAQTPPSQSISIIGSCPLLSSQARSTTASPDFTFSQAAPAVNNEPISTPFTEPVSATQTEPILHTQTEHSHVVLPNTTPDSHLTPAAPPEISPNPNTCSVPLLPHPSSHPMITHSKNHITKPKTPTNGTIRYPLPTTLLAVALGPLSVPEPTCFTMAVKSREWRHAMNLEFDALLCNQTWTLIPSHPSQNLIGCKWVFRVKRKADGTIERHKARLVAKGFHQQFGVDYDETYSPVIKPTTVRTVLSLAISSGWSRSDSSLFIYKTKSLTMFILIYVDDIIITSSKPEAIDDLLLSLTHDFAVKDLGTLNFFLGIEVLSNPHGIILSQHSGELFPDLTLYGSTVGALQYLALTRPDIAFTVNKLSQFMQEAPASSLADCQASSPTIQAFFDADWAGSRDDRHSTGSYCIFLGKNLISWHCKKQAIVARSSIEAEYKALANAAAEVKWLQSLLHELGQSYSSTPVLWCDNIGATYLSTNPVFHARTKHIEIDFHFVRDMVASKILLVKFLSTHDQLADLLTKPLSSPRFVLLCSKLNVLPIPLDLRGSVKDINPLNSNSADTEDNIKQDLDRHHLATK</sequence>
<protein>
    <recommendedName>
        <fullName evidence="2">Reverse transcriptase domain-containing protein</fullName>
    </recommendedName>
</protein>
<dbReference type="PANTHER" id="PTHR47481:SF10">
    <property type="entry name" value="COPIA-LIKE POLYPROTEIN_RETROTRANSPOSON"/>
    <property type="match status" value="1"/>
</dbReference>
<evidence type="ECO:0000256" key="1">
    <source>
        <dbReference type="SAM" id="MobiDB-lite"/>
    </source>
</evidence>
<feature type="domain" description="Reverse transcriptase" evidence="2">
    <location>
        <begin position="1"/>
        <end position="174"/>
    </location>
</feature>
<accession>A0A2N9GUK6</accession>
<dbReference type="InterPro" id="IPR000477">
    <property type="entry name" value="RT_dom"/>
</dbReference>
<feature type="region of interest" description="Disordered" evidence="1">
    <location>
        <begin position="832"/>
        <end position="876"/>
    </location>
</feature>
<dbReference type="CDD" id="cd09272">
    <property type="entry name" value="RNase_HI_RT_Ty1"/>
    <property type="match status" value="1"/>
</dbReference>
<reference evidence="3" key="1">
    <citation type="submission" date="2018-02" db="EMBL/GenBank/DDBJ databases">
        <authorList>
            <person name="Cohen D.B."/>
            <person name="Kent A.D."/>
        </authorList>
    </citation>
    <scope>NUCLEOTIDE SEQUENCE</scope>
</reference>
<evidence type="ECO:0000259" key="2">
    <source>
        <dbReference type="PROSITE" id="PS50878"/>
    </source>
</evidence>
<dbReference type="InterPro" id="IPR036397">
    <property type="entry name" value="RNaseH_sf"/>
</dbReference>
<dbReference type="PANTHER" id="PTHR47481">
    <property type="match status" value="1"/>
</dbReference>